<evidence type="ECO:0000313" key="1">
    <source>
        <dbReference type="EMBL" id="KMQ95933.1"/>
    </source>
</evidence>
<gene>
    <name evidence="1" type="ORF">RF55_3819</name>
</gene>
<dbReference type="GO" id="GO:0003676">
    <property type="term" value="F:nucleic acid binding"/>
    <property type="evidence" value="ECO:0007669"/>
    <property type="project" value="InterPro"/>
</dbReference>
<proteinExistence type="predicted"/>
<organism evidence="1 2">
    <name type="scientific">Lasius niger</name>
    <name type="common">Black garden ant</name>
    <dbReference type="NCBI Taxonomy" id="67767"/>
    <lineage>
        <taxon>Eukaryota</taxon>
        <taxon>Metazoa</taxon>
        <taxon>Ecdysozoa</taxon>
        <taxon>Arthropoda</taxon>
        <taxon>Hexapoda</taxon>
        <taxon>Insecta</taxon>
        <taxon>Pterygota</taxon>
        <taxon>Neoptera</taxon>
        <taxon>Endopterygota</taxon>
        <taxon>Hymenoptera</taxon>
        <taxon>Apocrita</taxon>
        <taxon>Aculeata</taxon>
        <taxon>Formicoidea</taxon>
        <taxon>Formicidae</taxon>
        <taxon>Formicinae</taxon>
        <taxon>Lasius</taxon>
        <taxon>Lasius</taxon>
    </lineage>
</organism>
<sequence length="81" mass="9317">MSAIAKTTMEFSVVWDYMHALEKQNQITLAWTPGYQGIADNEKTNKLAKLRSEMDPGYSIVDIPFVTDKNIIRGYLKLRIH</sequence>
<accession>A0A0J7L012</accession>
<keyword evidence="2" id="KW-1185">Reference proteome</keyword>
<evidence type="ECO:0000313" key="2">
    <source>
        <dbReference type="Proteomes" id="UP000036403"/>
    </source>
</evidence>
<dbReference type="Gene3D" id="3.30.420.10">
    <property type="entry name" value="Ribonuclease H-like superfamily/Ribonuclease H"/>
    <property type="match status" value="1"/>
</dbReference>
<dbReference type="OrthoDB" id="7701141at2759"/>
<reference evidence="1 2" key="1">
    <citation type="submission" date="2015-04" db="EMBL/GenBank/DDBJ databases">
        <title>Lasius niger genome sequencing.</title>
        <authorList>
            <person name="Konorov E.A."/>
            <person name="Nikitin M.A."/>
            <person name="Kirill M.V."/>
            <person name="Chang P."/>
        </authorList>
    </citation>
    <scope>NUCLEOTIDE SEQUENCE [LARGE SCALE GENOMIC DNA]</scope>
    <source>
        <tissue evidence="1">Whole</tissue>
    </source>
</reference>
<comment type="caution">
    <text evidence="1">The sequence shown here is derived from an EMBL/GenBank/DDBJ whole genome shotgun (WGS) entry which is preliminary data.</text>
</comment>
<name>A0A0J7L012_LASNI</name>
<dbReference type="EMBL" id="LBMM01001656">
    <property type="protein sequence ID" value="KMQ95933.1"/>
    <property type="molecule type" value="Genomic_DNA"/>
</dbReference>
<dbReference type="InterPro" id="IPR036397">
    <property type="entry name" value="RNaseH_sf"/>
</dbReference>
<evidence type="ECO:0008006" key="3">
    <source>
        <dbReference type="Google" id="ProtNLM"/>
    </source>
</evidence>
<dbReference type="AlphaFoldDB" id="A0A0J7L012"/>
<dbReference type="Proteomes" id="UP000036403">
    <property type="component" value="Unassembled WGS sequence"/>
</dbReference>
<protein>
    <recommendedName>
        <fullName evidence="3">RNase H type-1 domain-containing protein</fullName>
    </recommendedName>
</protein>
<dbReference type="PaxDb" id="67767-A0A0J7L012"/>